<evidence type="ECO:0000313" key="11">
    <source>
        <dbReference type="Proteomes" id="UP000295554"/>
    </source>
</evidence>
<keyword evidence="4 9" id="KW-0812">Transmembrane</keyword>
<keyword evidence="5 8" id="KW-0133">Cell shape</keyword>
<comment type="subcellular location">
    <subcellularLocation>
        <location evidence="8">Cell inner membrane</location>
    </subcellularLocation>
    <subcellularLocation>
        <location evidence="1">Cell membrane</location>
        <topology evidence="1">Multi-pass membrane protein</topology>
    </subcellularLocation>
</comment>
<organism evidence="10 11">
    <name type="scientific">Seongchinamella unica</name>
    <dbReference type="NCBI Taxonomy" id="2547392"/>
    <lineage>
        <taxon>Bacteria</taxon>
        <taxon>Pseudomonadati</taxon>
        <taxon>Pseudomonadota</taxon>
        <taxon>Gammaproteobacteria</taxon>
        <taxon>Cellvibrionales</taxon>
        <taxon>Halieaceae</taxon>
        <taxon>Seongchinamella</taxon>
    </lineage>
</organism>
<feature type="transmembrane region" description="Helical" evidence="9">
    <location>
        <begin position="104"/>
        <end position="122"/>
    </location>
</feature>
<comment type="similarity">
    <text evidence="2 8">Belongs to the MreD family.</text>
</comment>
<dbReference type="GO" id="GO:0005886">
    <property type="term" value="C:plasma membrane"/>
    <property type="evidence" value="ECO:0007669"/>
    <property type="project" value="UniProtKB-SubCell"/>
</dbReference>
<evidence type="ECO:0000256" key="9">
    <source>
        <dbReference type="SAM" id="Phobius"/>
    </source>
</evidence>
<accession>A0A4R5LTU8</accession>
<dbReference type="AlphaFoldDB" id="A0A4R5LTU8"/>
<keyword evidence="6 9" id="KW-1133">Transmembrane helix</keyword>
<dbReference type="GO" id="GO:0008360">
    <property type="term" value="P:regulation of cell shape"/>
    <property type="evidence" value="ECO:0007669"/>
    <property type="project" value="UniProtKB-UniRule"/>
</dbReference>
<keyword evidence="7 8" id="KW-0472">Membrane</keyword>
<feature type="transmembrane region" description="Helical" evidence="9">
    <location>
        <begin position="134"/>
        <end position="152"/>
    </location>
</feature>
<evidence type="ECO:0000256" key="7">
    <source>
        <dbReference type="ARBA" id="ARBA00023136"/>
    </source>
</evidence>
<dbReference type="EMBL" id="SMSE01000001">
    <property type="protein sequence ID" value="TDG14780.1"/>
    <property type="molecule type" value="Genomic_DNA"/>
</dbReference>
<evidence type="ECO:0000256" key="3">
    <source>
        <dbReference type="ARBA" id="ARBA00022475"/>
    </source>
</evidence>
<comment type="function">
    <text evidence="8">Involved in formation of the rod shape of the cell. May also contribute to regulation of formation of penicillin-binding proteins.</text>
</comment>
<dbReference type="OrthoDB" id="6647425at2"/>
<evidence type="ECO:0000313" key="10">
    <source>
        <dbReference type="EMBL" id="TDG14780.1"/>
    </source>
</evidence>
<dbReference type="NCBIfam" id="TIGR03426">
    <property type="entry name" value="shape_MreD"/>
    <property type="match status" value="1"/>
</dbReference>
<dbReference type="PIRSF" id="PIRSF018472">
    <property type="entry name" value="MreD_proteobac"/>
    <property type="match status" value="1"/>
</dbReference>
<feature type="transmembrane region" description="Helical" evidence="9">
    <location>
        <begin position="72"/>
        <end position="92"/>
    </location>
</feature>
<proteinExistence type="inferred from homology"/>
<reference evidence="10 11" key="1">
    <citation type="submission" date="2019-03" db="EMBL/GenBank/DDBJ databases">
        <title>Seongchinamella monodicae gen. nov., sp. nov., a novel member of the Gammaproteobacteria isolated from a tidal mudflat of beach.</title>
        <authorList>
            <person name="Yang H.G."/>
            <person name="Kang J.W."/>
            <person name="Lee S.D."/>
        </authorList>
    </citation>
    <scope>NUCLEOTIDE SEQUENCE [LARGE SCALE GENOMIC DNA]</scope>
    <source>
        <strain evidence="10 11">GH4-78</strain>
    </source>
</reference>
<evidence type="ECO:0000256" key="1">
    <source>
        <dbReference type="ARBA" id="ARBA00004651"/>
    </source>
</evidence>
<protein>
    <recommendedName>
        <fullName evidence="8">Rod shape-determining protein MreD</fullName>
    </recommendedName>
</protein>
<dbReference type="Proteomes" id="UP000295554">
    <property type="component" value="Unassembled WGS sequence"/>
</dbReference>
<keyword evidence="8" id="KW-0997">Cell inner membrane</keyword>
<dbReference type="PANTHER" id="PTHR37484">
    <property type="entry name" value="ROD SHAPE-DETERMINING PROTEIN MRED"/>
    <property type="match status" value="1"/>
</dbReference>
<evidence type="ECO:0000256" key="2">
    <source>
        <dbReference type="ARBA" id="ARBA00007776"/>
    </source>
</evidence>
<evidence type="ECO:0000256" key="5">
    <source>
        <dbReference type="ARBA" id="ARBA00022960"/>
    </source>
</evidence>
<gene>
    <name evidence="10" type="primary">mreD</name>
    <name evidence="10" type="ORF">E2F43_00620</name>
</gene>
<dbReference type="RefSeq" id="WP_133208945.1">
    <property type="nucleotide sequence ID" value="NZ_SMSE01000001.1"/>
</dbReference>
<dbReference type="InterPro" id="IPR007227">
    <property type="entry name" value="Cell_shape_determining_MreD"/>
</dbReference>
<keyword evidence="11" id="KW-1185">Reference proteome</keyword>
<name>A0A4R5LTU8_9GAMM</name>
<comment type="caution">
    <text evidence="10">The sequence shown here is derived from an EMBL/GenBank/DDBJ whole genome shotgun (WGS) entry which is preliminary data.</text>
</comment>
<dbReference type="PANTHER" id="PTHR37484:SF1">
    <property type="entry name" value="ROD SHAPE-DETERMINING PROTEIN MRED"/>
    <property type="match status" value="1"/>
</dbReference>
<evidence type="ECO:0000256" key="4">
    <source>
        <dbReference type="ARBA" id="ARBA00022692"/>
    </source>
</evidence>
<feature type="transmembrane region" description="Helical" evidence="9">
    <location>
        <begin position="6"/>
        <end position="27"/>
    </location>
</feature>
<dbReference type="Pfam" id="PF04093">
    <property type="entry name" value="MreD"/>
    <property type="match status" value="1"/>
</dbReference>
<sequence>MVDQGPHGYWLILASFFCALCLAVLPLPQWLAWGRPEWVALVLIYWVIALPHRVGLVTALGLGLMFDVVEGAVMGQNAFALVVIALLALLLYQRLRVFSVIQQSGVVFVLVGINQMICQWVQNLEGAGATTMLFLLPAFSSALLWPFVLHLLRGMRRSFRVT</sequence>
<evidence type="ECO:0000256" key="8">
    <source>
        <dbReference type="PIRNR" id="PIRNR018472"/>
    </source>
</evidence>
<feature type="transmembrane region" description="Helical" evidence="9">
    <location>
        <begin position="39"/>
        <end position="66"/>
    </location>
</feature>
<keyword evidence="3 8" id="KW-1003">Cell membrane</keyword>
<evidence type="ECO:0000256" key="6">
    <source>
        <dbReference type="ARBA" id="ARBA00022989"/>
    </source>
</evidence>
<dbReference type="InterPro" id="IPR026034">
    <property type="entry name" value="MreD_proteobac"/>
</dbReference>